<evidence type="ECO:0000313" key="2">
    <source>
        <dbReference type="EMBL" id="BAO80510.1"/>
    </source>
</evidence>
<dbReference type="RefSeq" id="WP_045530945.1">
    <property type="nucleotide sequence ID" value="NZ_AP014568.1"/>
</dbReference>
<protein>
    <submittedName>
        <fullName evidence="2">Hemolysin activation/secretion protein</fullName>
    </submittedName>
</protein>
<dbReference type="Proteomes" id="UP000067461">
    <property type="component" value="Chromosome"/>
</dbReference>
<gene>
    <name evidence="2" type="ORF">SRAA_0656</name>
</gene>
<feature type="signal peptide" evidence="1">
    <location>
        <begin position="1"/>
        <end position="22"/>
    </location>
</feature>
<evidence type="ECO:0000313" key="3">
    <source>
        <dbReference type="Proteomes" id="UP000067461"/>
    </source>
</evidence>
<name>A0A060NI24_9BURK</name>
<dbReference type="AlphaFoldDB" id="A0A060NI24"/>
<sequence>MQKRYLMAALLGLSMIGFNAHAHGAPKAQHGGVVQVAADLGFELVARGAQAQIFVDDHGKPANVSQMTGQLTVLQGATRTQGALAPAGPNMLQANVQLAPGARAVATINRPNQPAITVRFVVK</sequence>
<evidence type="ECO:0000256" key="1">
    <source>
        <dbReference type="SAM" id="SignalP"/>
    </source>
</evidence>
<dbReference type="KEGG" id="cbaa:SRAA_0656"/>
<dbReference type="OrthoDB" id="8592387at2"/>
<proteinExistence type="predicted"/>
<keyword evidence="1" id="KW-0732">Signal</keyword>
<dbReference type="EMBL" id="AP014568">
    <property type="protein sequence ID" value="BAO80510.1"/>
    <property type="molecule type" value="Genomic_DNA"/>
</dbReference>
<feature type="chain" id="PRO_5001587823" evidence="1">
    <location>
        <begin position="23"/>
        <end position="123"/>
    </location>
</feature>
<accession>A0A060NI24</accession>
<reference evidence="2 3" key="1">
    <citation type="journal article" date="2014" name="Nat. Commun.">
        <title>Physiological and genomic features of highly alkaliphilic hydrogen-utilizing Betaproteobacteria from a continental serpentinizing site.</title>
        <authorList>
            <person name="Suzuki S."/>
            <person name="Kuenen J.G."/>
            <person name="Schipper K."/>
            <person name="van der Velde S."/>
            <person name="Ishii S."/>
            <person name="Wu A."/>
            <person name="Sorokin D.Y."/>
            <person name="Tenney A."/>
            <person name="Meng X.Y."/>
            <person name="Morrill P.L."/>
            <person name="Kamagata Y."/>
            <person name="Muyzer G."/>
            <person name="Nealson K.H."/>
        </authorList>
    </citation>
    <scope>NUCLEOTIDE SEQUENCE [LARGE SCALE GENOMIC DNA]</scope>
    <source>
        <strain evidence="2 3">A1</strain>
    </source>
</reference>
<dbReference type="STRING" id="1458425.SRAA_0656"/>
<dbReference type="HOGENOM" id="CLU_125436_1_0_4"/>
<keyword evidence="3" id="KW-1185">Reference proteome</keyword>
<organism evidence="2 3">
    <name type="scientific">Serpentinimonas raichei</name>
    <dbReference type="NCBI Taxonomy" id="1458425"/>
    <lineage>
        <taxon>Bacteria</taxon>
        <taxon>Pseudomonadati</taxon>
        <taxon>Pseudomonadota</taxon>
        <taxon>Betaproteobacteria</taxon>
        <taxon>Burkholderiales</taxon>
        <taxon>Comamonadaceae</taxon>
        <taxon>Serpentinimonas</taxon>
    </lineage>
</organism>